<dbReference type="AlphaFoldDB" id="A0A1M5Y5R5"/>
<accession>A0A1M5Y5R5</accession>
<dbReference type="InterPro" id="IPR050624">
    <property type="entry name" value="HTH-type_Tx_Regulator"/>
</dbReference>
<dbReference type="EMBL" id="FQXU01000005">
    <property type="protein sequence ID" value="SHI07421.1"/>
    <property type="molecule type" value="Genomic_DNA"/>
</dbReference>
<evidence type="ECO:0000256" key="1">
    <source>
        <dbReference type="ARBA" id="ARBA00023125"/>
    </source>
</evidence>
<proteinExistence type="predicted"/>
<dbReference type="PANTHER" id="PTHR43479:SF11">
    <property type="entry name" value="ACREF_ENVCD OPERON REPRESSOR-RELATED"/>
    <property type="match status" value="1"/>
</dbReference>
<evidence type="ECO:0000313" key="5">
    <source>
        <dbReference type="Proteomes" id="UP000184241"/>
    </source>
</evidence>
<feature type="domain" description="HTH tetR-type" evidence="3">
    <location>
        <begin position="19"/>
        <end position="79"/>
    </location>
</feature>
<dbReference type="Pfam" id="PF00440">
    <property type="entry name" value="TetR_N"/>
    <property type="match status" value="1"/>
</dbReference>
<protein>
    <submittedName>
        <fullName evidence="4">Transcriptional regulator, TetR family</fullName>
    </submittedName>
</protein>
<dbReference type="InterPro" id="IPR009057">
    <property type="entry name" value="Homeodomain-like_sf"/>
</dbReference>
<dbReference type="GO" id="GO:0003677">
    <property type="term" value="F:DNA binding"/>
    <property type="evidence" value="ECO:0007669"/>
    <property type="project" value="UniProtKB-UniRule"/>
</dbReference>
<dbReference type="PANTHER" id="PTHR43479">
    <property type="entry name" value="ACREF/ENVCD OPERON REPRESSOR-RELATED"/>
    <property type="match status" value="1"/>
</dbReference>
<evidence type="ECO:0000256" key="2">
    <source>
        <dbReference type="PROSITE-ProRule" id="PRU00335"/>
    </source>
</evidence>
<gene>
    <name evidence="4" type="ORF">SAMN02745941_01878</name>
</gene>
<organism evidence="4 5">
    <name type="scientific">Clostridium intestinale DSM 6191</name>
    <dbReference type="NCBI Taxonomy" id="1121320"/>
    <lineage>
        <taxon>Bacteria</taxon>
        <taxon>Bacillati</taxon>
        <taxon>Bacillota</taxon>
        <taxon>Clostridia</taxon>
        <taxon>Eubacteriales</taxon>
        <taxon>Clostridiaceae</taxon>
        <taxon>Clostridium</taxon>
    </lineage>
</organism>
<sequence>MSDKDEKLIKRYSNKITNKLTREAIYTALVILIKQKPFDSITVTDIVKKAGVSRTAYYNNYNTKKDILNDLVDSLIFEINTELAPYTDLNTGKAKEPEAFIRTMFKVLYKQKDIYKILYEANFNHVILDRLTESMQSQILDKSDENMYQIAFNAGALYNVFSRWITNTENNNIDEMTKISLKMYYKPMSGKLED</sequence>
<dbReference type="InterPro" id="IPR001647">
    <property type="entry name" value="HTH_TetR"/>
</dbReference>
<evidence type="ECO:0000259" key="3">
    <source>
        <dbReference type="PROSITE" id="PS50977"/>
    </source>
</evidence>
<dbReference type="Proteomes" id="UP000184241">
    <property type="component" value="Unassembled WGS sequence"/>
</dbReference>
<dbReference type="Gene3D" id="1.10.357.10">
    <property type="entry name" value="Tetracycline Repressor, domain 2"/>
    <property type="match status" value="1"/>
</dbReference>
<dbReference type="PROSITE" id="PS50977">
    <property type="entry name" value="HTH_TETR_2"/>
    <property type="match status" value="1"/>
</dbReference>
<dbReference type="RefSeq" id="WP_073018882.1">
    <property type="nucleotide sequence ID" value="NZ_FQXU01000005.1"/>
</dbReference>
<reference evidence="4 5" key="1">
    <citation type="submission" date="2016-11" db="EMBL/GenBank/DDBJ databases">
        <authorList>
            <person name="Jaros S."/>
            <person name="Januszkiewicz K."/>
            <person name="Wedrychowicz H."/>
        </authorList>
    </citation>
    <scope>NUCLEOTIDE SEQUENCE [LARGE SCALE GENOMIC DNA]</scope>
    <source>
        <strain evidence="4 5">DSM 6191</strain>
    </source>
</reference>
<dbReference type="SUPFAM" id="SSF46689">
    <property type="entry name" value="Homeodomain-like"/>
    <property type="match status" value="1"/>
</dbReference>
<feature type="DNA-binding region" description="H-T-H motif" evidence="2">
    <location>
        <begin position="42"/>
        <end position="61"/>
    </location>
</feature>
<keyword evidence="1 2" id="KW-0238">DNA-binding</keyword>
<evidence type="ECO:0000313" key="4">
    <source>
        <dbReference type="EMBL" id="SHI07421.1"/>
    </source>
</evidence>
<name>A0A1M5Y5R5_9CLOT</name>